<name>A0A3B0T055_9ZZZZ</name>
<dbReference type="InterPro" id="IPR024445">
    <property type="entry name" value="Tnp_ISXO2-like"/>
</dbReference>
<sequence length="149" mass="17148">MLLVTDRENKDFKVATRGRISKKDLGTILKEKLDRAEVLCSDGHRSYGAFAKANELTHKKFNASKGQRTVDKIYHVQNVNNLDMGLRKFMDSFNGVATKYLQNYLNWFLVLEKIKNSTSKKATVTAIAFASNSAWFEYKQQLFNMLIRT</sequence>
<dbReference type="NCBIfam" id="NF033547">
    <property type="entry name" value="transpos_IS1595"/>
    <property type="match status" value="1"/>
</dbReference>
<accession>A0A3B0T055</accession>
<evidence type="ECO:0000259" key="1">
    <source>
        <dbReference type="SMART" id="SM01126"/>
    </source>
</evidence>
<feature type="domain" description="ISXO2-like transposase" evidence="1">
    <location>
        <begin position="1"/>
        <end position="113"/>
    </location>
</feature>
<dbReference type="AlphaFoldDB" id="A0A3B0T055"/>
<proteinExistence type="predicted"/>
<dbReference type="EMBL" id="UOEL01000016">
    <property type="protein sequence ID" value="VAW10250.1"/>
    <property type="molecule type" value="Genomic_DNA"/>
</dbReference>
<evidence type="ECO:0000313" key="2">
    <source>
        <dbReference type="EMBL" id="VAW10250.1"/>
    </source>
</evidence>
<organism evidence="2">
    <name type="scientific">hydrothermal vent metagenome</name>
    <dbReference type="NCBI Taxonomy" id="652676"/>
    <lineage>
        <taxon>unclassified sequences</taxon>
        <taxon>metagenomes</taxon>
        <taxon>ecological metagenomes</taxon>
    </lineage>
</organism>
<gene>
    <name evidence="2" type="ORF">MNBD_BACTEROID03-166</name>
</gene>
<reference evidence="2" key="1">
    <citation type="submission" date="2018-06" db="EMBL/GenBank/DDBJ databases">
        <authorList>
            <person name="Zhirakovskaya E."/>
        </authorList>
    </citation>
    <scope>NUCLEOTIDE SEQUENCE</scope>
</reference>
<protein>
    <recommendedName>
        <fullName evidence="1">ISXO2-like transposase domain-containing protein</fullName>
    </recommendedName>
</protein>
<dbReference type="SMART" id="SM01126">
    <property type="entry name" value="DDE_Tnp_IS1595"/>
    <property type="match status" value="1"/>
</dbReference>